<evidence type="ECO:0000313" key="4">
    <source>
        <dbReference type="Proteomes" id="UP000739538"/>
    </source>
</evidence>
<dbReference type="Pfam" id="PF07589">
    <property type="entry name" value="PEP-CTERM"/>
    <property type="match status" value="1"/>
</dbReference>
<feature type="signal peptide" evidence="1">
    <location>
        <begin position="1"/>
        <end position="26"/>
    </location>
</feature>
<reference evidence="3" key="1">
    <citation type="submission" date="2020-04" db="EMBL/GenBank/DDBJ databases">
        <authorList>
            <person name="Zhang T."/>
        </authorList>
    </citation>
    <scope>NUCLEOTIDE SEQUENCE</scope>
    <source>
        <strain evidence="3">HKST-UBA02</strain>
    </source>
</reference>
<reference evidence="3" key="2">
    <citation type="journal article" date="2021" name="Microbiome">
        <title>Successional dynamics and alternative stable states in a saline activated sludge microbial community over 9 years.</title>
        <authorList>
            <person name="Wang Y."/>
            <person name="Ye J."/>
            <person name="Ju F."/>
            <person name="Liu L."/>
            <person name="Boyd J.A."/>
            <person name="Deng Y."/>
            <person name="Parks D.H."/>
            <person name="Jiang X."/>
            <person name="Yin X."/>
            <person name="Woodcroft B.J."/>
            <person name="Tyson G.W."/>
            <person name="Hugenholtz P."/>
            <person name="Polz M.F."/>
            <person name="Zhang T."/>
        </authorList>
    </citation>
    <scope>NUCLEOTIDE SEQUENCE</scope>
    <source>
        <strain evidence="3">HKST-UBA02</strain>
    </source>
</reference>
<evidence type="ECO:0000313" key="3">
    <source>
        <dbReference type="EMBL" id="MCA9755119.1"/>
    </source>
</evidence>
<dbReference type="Proteomes" id="UP000739538">
    <property type="component" value="Unassembled WGS sequence"/>
</dbReference>
<accession>A0A956SD71</accession>
<dbReference type="AlphaFoldDB" id="A0A956SD71"/>
<organism evidence="3 4">
    <name type="scientific">Eiseniibacteriota bacterium</name>
    <dbReference type="NCBI Taxonomy" id="2212470"/>
    <lineage>
        <taxon>Bacteria</taxon>
        <taxon>Candidatus Eiseniibacteriota</taxon>
    </lineage>
</organism>
<dbReference type="NCBIfam" id="TIGR02595">
    <property type="entry name" value="PEP_CTERM"/>
    <property type="match status" value="1"/>
</dbReference>
<feature type="domain" description="Ice-binding protein C-terminal" evidence="2">
    <location>
        <begin position="246"/>
        <end position="270"/>
    </location>
</feature>
<dbReference type="InterPro" id="IPR013424">
    <property type="entry name" value="Ice-binding_C"/>
</dbReference>
<name>A0A956SD71_UNCEI</name>
<feature type="chain" id="PRO_5038107870" evidence="1">
    <location>
        <begin position="27"/>
        <end position="274"/>
    </location>
</feature>
<gene>
    <name evidence="3" type="ORF">KDA27_04905</name>
</gene>
<comment type="caution">
    <text evidence="3">The sequence shown here is derived from an EMBL/GenBank/DDBJ whole genome shotgun (WGS) entry which is preliminary data.</text>
</comment>
<dbReference type="EMBL" id="JAGQHS010000016">
    <property type="protein sequence ID" value="MCA9755119.1"/>
    <property type="molecule type" value="Genomic_DNA"/>
</dbReference>
<evidence type="ECO:0000256" key="1">
    <source>
        <dbReference type="SAM" id="SignalP"/>
    </source>
</evidence>
<evidence type="ECO:0000259" key="2">
    <source>
        <dbReference type="Pfam" id="PF07589"/>
    </source>
</evidence>
<proteinExistence type="predicted"/>
<keyword evidence="1" id="KW-0732">Signal</keyword>
<sequence length="274" mass="29030">MFVRKLSLSASAAIALLGVAAATSWAGPIYSWNWNAGDPGSLSNNGGRINWVETTFDTNSNTLSWYGNFGNGTRLRTDGFTLTLRSGDSPRTAAGEVAQLYFDGRGLATNPTQVPKLTAYGHNGLTYYSSYMDGAPQAGVQAPDRLATSTPPASAWVHSMTAQVNGDGSRTFGFEIDVTDIVDHSPAWPGTNAWSGIGFGESIGLYMQTFGGLQTSYADGYLTGWSRSAEGFLEISNGSTETVTDPVPEPATLTLLGMGVAGLFGSRLRKRRQA</sequence>
<protein>
    <submittedName>
        <fullName evidence="3">PEP-CTERM sorting domain-containing protein</fullName>
    </submittedName>
</protein>